<organism evidence="1 2">
    <name type="scientific">Persicitalea jodogahamensis</name>
    <dbReference type="NCBI Taxonomy" id="402147"/>
    <lineage>
        <taxon>Bacteria</taxon>
        <taxon>Pseudomonadati</taxon>
        <taxon>Bacteroidota</taxon>
        <taxon>Cytophagia</taxon>
        <taxon>Cytophagales</taxon>
        <taxon>Spirosomataceae</taxon>
        <taxon>Persicitalea</taxon>
    </lineage>
</organism>
<accession>A0A8J3DC27</accession>
<dbReference type="AlphaFoldDB" id="A0A8J3DC27"/>
<proteinExistence type="predicted"/>
<dbReference type="Proteomes" id="UP000598271">
    <property type="component" value="Unassembled WGS sequence"/>
</dbReference>
<dbReference type="PROSITE" id="PS51257">
    <property type="entry name" value="PROKAR_LIPOPROTEIN"/>
    <property type="match status" value="1"/>
</dbReference>
<reference evidence="1 2" key="1">
    <citation type="journal article" date="2014" name="Int. J. Syst. Evol. Microbiol.">
        <title>Complete genome sequence of Corynebacterium casei LMG S-19264T (=DSM 44701T), isolated from a smear-ripened cheese.</title>
        <authorList>
            <consortium name="US DOE Joint Genome Institute (JGI-PGF)"/>
            <person name="Walter F."/>
            <person name="Albersmeier A."/>
            <person name="Kalinowski J."/>
            <person name="Ruckert C."/>
        </authorList>
    </citation>
    <scope>NUCLEOTIDE SEQUENCE [LARGE SCALE GENOMIC DNA]</scope>
    <source>
        <strain evidence="1 2">KCTC 12866</strain>
    </source>
</reference>
<dbReference type="EMBL" id="BMXF01000004">
    <property type="protein sequence ID" value="GHB81344.1"/>
    <property type="molecule type" value="Genomic_DNA"/>
</dbReference>
<gene>
    <name evidence="1" type="ORF">GCM10007390_40200</name>
</gene>
<comment type="caution">
    <text evidence="1">The sequence shown here is derived from an EMBL/GenBank/DDBJ whole genome shotgun (WGS) entry which is preliminary data.</text>
</comment>
<keyword evidence="2" id="KW-1185">Reference proteome</keyword>
<evidence type="ECO:0000313" key="1">
    <source>
        <dbReference type="EMBL" id="GHB81344.1"/>
    </source>
</evidence>
<dbReference type="RefSeq" id="WP_189566566.1">
    <property type="nucleotide sequence ID" value="NZ_BMXF01000004.1"/>
</dbReference>
<name>A0A8J3DC27_9BACT</name>
<evidence type="ECO:0000313" key="2">
    <source>
        <dbReference type="Proteomes" id="UP000598271"/>
    </source>
</evidence>
<protein>
    <submittedName>
        <fullName evidence="1">Uncharacterized protein</fullName>
    </submittedName>
</protein>
<sequence length="336" mass="38757">MKILRVIVLLIFGLIWLAGCSNEILFTLYKNEIIPDDYRYGDLYRLSNLAEFRDPKQECPGITLPEPRQKIAFYLIGDSFTERQRVDSSDFAVTRYYWAHWGENLHFKLDTAFTNIILLESVERNVRPHFGTPISNLIPDSSTFIQLPGDERFMHRLDRMFASDGVEDRLNTILFQFDPILRFKELKSWINQRFFDRTDPKVTLSGDGSTLAYYEDTDSTLINSSYNTVPDSEVDSLVVVINYDEMLLKNMGFDQVWFSVIPNKATVLMPNYGAYNHIIERISQHPELDVPSVQILHEFMNVGSGAYLTGDSHWSCSGQRLWLEKVNQQVLGIGGI</sequence>